<dbReference type="Gene3D" id="1.20.58.1610">
    <property type="entry name" value="NADH:ubiquinone/plastoquinone oxidoreductase, chain 3"/>
    <property type="match status" value="1"/>
</dbReference>
<evidence type="ECO:0000256" key="8">
    <source>
        <dbReference type="ARBA" id="ARBA00049551"/>
    </source>
</evidence>
<evidence type="ECO:0000256" key="7">
    <source>
        <dbReference type="ARBA" id="ARBA00023136"/>
    </source>
</evidence>
<proteinExistence type="inferred from homology"/>
<gene>
    <name evidence="11" type="primary">nad3</name>
</gene>
<reference evidence="10" key="1">
    <citation type="submission" date="2018-01" db="EMBL/GenBank/DDBJ databases">
        <title>Mitochondrial genome sequences of Tetrahymena rostrata.</title>
        <authorList>
            <person name="Billman-Jacobe H."/>
            <person name="Young N."/>
        </authorList>
    </citation>
    <scope>NUCLEOTIDE SEQUENCE</scope>
    <source>
        <strain evidence="10">TRAUS</strain>
    </source>
</reference>
<organism evidence="11">
    <name type="scientific">Tetrahymena rostrata</name>
    <dbReference type="NCBI Taxonomy" id="5909"/>
    <lineage>
        <taxon>Eukaryota</taxon>
        <taxon>Sar</taxon>
        <taxon>Alveolata</taxon>
        <taxon>Ciliophora</taxon>
        <taxon>Intramacronucleata</taxon>
        <taxon>Oligohymenophorea</taxon>
        <taxon>Hymenostomatida</taxon>
        <taxon>Tetrahymenina</taxon>
        <taxon>Tetrahymenidae</taxon>
        <taxon>Tetrahymena</taxon>
    </lineage>
</organism>
<keyword evidence="4 9" id="KW-0813">Transport</keyword>
<evidence type="ECO:0000256" key="6">
    <source>
        <dbReference type="ARBA" id="ARBA00022989"/>
    </source>
</evidence>
<evidence type="ECO:0000256" key="2">
    <source>
        <dbReference type="ARBA" id="ARBA00008472"/>
    </source>
</evidence>
<evidence type="ECO:0000256" key="9">
    <source>
        <dbReference type="RuleBase" id="RU003640"/>
    </source>
</evidence>
<dbReference type="EC" id="7.1.1.2" evidence="9"/>
<dbReference type="InterPro" id="IPR038430">
    <property type="entry name" value="NDAH_ubi_oxred_su3_sf"/>
</dbReference>
<feature type="transmembrane region" description="Helical" evidence="9">
    <location>
        <begin position="85"/>
        <end position="109"/>
    </location>
</feature>
<dbReference type="GO" id="GO:0008137">
    <property type="term" value="F:NADH dehydrogenase (ubiquinone) activity"/>
    <property type="evidence" value="ECO:0007669"/>
    <property type="project" value="UniProtKB-UniRule"/>
</dbReference>
<dbReference type="PANTHER" id="PTHR11058:SF9">
    <property type="entry name" value="NADH-UBIQUINONE OXIDOREDUCTASE CHAIN 3"/>
    <property type="match status" value="1"/>
</dbReference>
<dbReference type="AlphaFoldDB" id="A0A650DE93"/>
<comment type="similarity">
    <text evidence="2 9">Belongs to the complex I subunit 3 family.</text>
</comment>
<keyword evidence="9" id="KW-1278">Translocase</keyword>
<feature type="transmembrane region" description="Helical" evidence="9">
    <location>
        <begin position="6"/>
        <end position="31"/>
    </location>
</feature>
<dbReference type="Pfam" id="PF00507">
    <property type="entry name" value="Oxidored_q4"/>
    <property type="match status" value="1"/>
</dbReference>
<keyword evidence="9" id="KW-0520">NAD</keyword>
<accession>A0A650DE93</accession>
<name>A0A650DE93_TETRO</name>
<dbReference type="GO" id="GO:0030964">
    <property type="term" value="C:NADH dehydrogenase complex"/>
    <property type="evidence" value="ECO:0007669"/>
    <property type="project" value="TreeGrafter"/>
</dbReference>
<dbReference type="GO" id="GO:0031966">
    <property type="term" value="C:mitochondrial membrane"/>
    <property type="evidence" value="ECO:0007669"/>
    <property type="project" value="UniProtKB-SubCell"/>
</dbReference>
<comment type="function">
    <text evidence="9">Core subunit of the mitochondrial membrane respiratory chain NADH dehydrogenase (Complex I) which catalyzes electron transfer from NADH through the respiratory chain, using ubiquinone as an electron acceptor. Essential for the catalytic activity of complex I.</text>
</comment>
<dbReference type="EMBL" id="MG744346">
    <property type="protein sequence ID" value="QBI37895.1"/>
    <property type="molecule type" value="Genomic_DNA"/>
</dbReference>
<geneLocation type="mitochondrion" evidence="11"/>
<evidence type="ECO:0000313" key="11">
    <source>
        <dbReference type="EMBL" id="QGS65273.1"/>
    </source>
</evidence>
<keyword evidence="9" id="KW-0249">Electron transport</keyword>
<feature type="transmembrane region" description="Helical" evidence="9">
    <location>
        <begin position="57"/>
        <end position="79"/>
    </location>
</feature>
<evidence type="ECO:0000313" key="10">
    <source>
        <dbReference type="EMBL" id="QBI37895.1"/>
    </source>
</evidence>
<evidence type="ECO:0000256" key="4">
    <source>
        <dbReference type="ARBA" id="ARBA00022448"/>
    </source>
</evidence>
<dbReference type="InterPro" id="IPR000440">
    <property type="entry name" value="NADH_UbQ/plastoQ_OxRdtase_su3"/>
</dbReference>
<evidence type="ECO:0000256" key="1">
    <source>
        <dbReference type="ARBA" id="ARBA00004370"/>
    </source>
</evidence>
<reference evidence="11" key="2">
    <citation type="submission" date="2019-06" db="EMBL/GenBank/DDBJ databases">
        <title>Mitochondrial genome of Tetrahymena rostrata TRAUS.</title>
        <authorList>
            <person name="Watt A.E."/>
            <person name="Billman-Jacobe H."/>
            <person name="Young N.D."/>
        </authorList>
    </citation>
    <scope>NUCLEOTIDE SEQUENCE</scope>
    <source>
        <strain evidence="11">TRAUS</strain>
    </source>
</reference>
<keyword evidence="9 11" id="KW-0496">Mitochondrion</keyword>
<keyword evidence="5 9" id="KW-0812">Transmembrane</keyword>
<keyword evidence="6 9" id="KW-1133">Transmembrane helix</keyword>
<evidence type="ECO:0000256" key="5">
    <source>
        <dbReference type="ARBA" id="ARBA00022692"/>
    </source>
</evidence>
<evidence type="ECO:0000256" key="3">
    <source>
        <dbReference type="ARBA" id="ARBA00021007"/>
    </source>
</evidence>
<protein>
    <recommendedName>
        <fullName evidence="3 9">NADH-ubiquinone oxidoreductase chain 3</fullName>
        <ecNumber evidence="9">7.1.1.2</ecNumber>
    </recommendedName>
</protein>
<keyword evidence="9" id="KW-0679">Respiratory chain</keyword>
<comment type="subcellular location">
    <subcellularLocation>
        <location evidence="1">Membrane</location>
    </subcellularLocation>
    <subcellularLocation>
        <location evidence="9">Mitochondrion membrane</location>
        <topology evidence="9">Multi-pass membrane protein</topology>
    </subcellularLocation>
</comment>
<dbReference type="EMBL" id="MN025427">
    <property type="protein sequence ID" value="QGS65273.1"/>
    <property type="molecule type" value="Genomic_DNA"/>
</dbReference>
<sequence>MGDAIVIILIQNVLIFCVIFWLLTWGAEFFYTNKQQATKKQFYECGFKTMSELNIQINFNFFMLAVFLILYDIEFTFLFPMLFNYYLFTVVEFSLIFTFLMLIVASLWYDWVHNALSWSIE</sequence>
<comment type="catalytic activity">
    <reaction evidence="8 9">
        <text>a ubiquinone + NADH + 5 H(+)(in) = a ubiquinol + NAD(+) + 4 H(+)(out)</text>
        <dbReference type="Rhea" id="RHEA:29091"/>
        <dbReference type="Rhea" id="RHEA-COMP:9565"/>
        <dbReference type="Rhea" id="RHEA-COMP:9566"/>
        <dbReference type="ChEBI" id="CHEBI:15378"/>
        <dbReference type="ChEBI" id="CHEBI:16389"/>
        <dbReference type="ChEBI" id="CHEBI:17976"/>
        <dbReference type="ChEBI" id="CHEBI:57540"/>
        <dbReference type="ChEBI" id="CHEBI:57945"/>
        <dbReference type="EC" id="7.1.1.2"/>
    </reaction>
</comment>
<dbReference type="PANTHER" id="PTHR11058">
    <property type="entry name" value="NADH-UBIQUINONE OXIDOREDUCTASE CHAIN 3"/>
    <property type="match status" value="1"/>
</dbReference>
<keyword evidence="9" id="KW-0830">Ubiquinone</keyword>
<keyword evidence="7 9" id="KW-0472">Membrane</keyword>